<dbReference type="Proteomes" id="UP001224775">
    <property type="component" value="Unassembled WGS sequence"/>
</dbReference>
<evidence type="ECO:0000256" key="1">
    <source>
        <dbReference type="SAM" id="Phobius"/>
    </source>
</evidence>
<evidence type="ECO:0000313" key="3">
    <source>
        <dbReference type="Proteomes" id="UP001224775"/>
    </source>
</evidence>
<reference evidence="2" key="1">
    <citation type="submission" date="2023-06" db="EMBL/GenBank/DDBJ databases">
        <title>Survivors Of The Sea: Transcriptome response of Skeletonema marinoi to long-term dormancy.</title>
        <authorList>
            <person name="Pinder M.I.M."/>
            <person name="Kourtchenko O."/>
            <person name="Robertson E.K."/>
            <person name="Larsson T."/>
            <person name="Maumus F."/>
            <person name="Osuna-Cruz C.M."/>
            <person name="Vancaester E."/>
            <person name="Stenow R."/>
            <person name="Vandepoele K."/>
            <person name="Ploug H."/>
            <person name="Bruchert V."/>
            <person name="Godhe A."/>
            <person name="Topel M."/>
        </authorList>
    </citation>
    <scope>NUCLEOTIDE SEQUENCE</scope>
    <source>
        <strain evidence="2">R05AC</strain>
    </source>
</reference>
<keyword evidence="1" id="KW-0472">Membrane</keyword>
<keyword evidence="1" id="KW-0812">Transmembrane</keyword>
<protein>
    <submittedName>
        <fullName evidence="2">Uncharacterized protein</fullName>
    </submittedName>
</protein>
<gene>
    <name evidence="2" type="ORF">QTG54_002223</name>
</gene>
<keyword evidence="1" id="KW-1133">Transmembrane helix</keyword>
<name>A0AAD9DI29_9STRA</name>
<evidence type="ECO:0000313" key="2">
    <source>
        <dbReference type="EMBL" id="KAK1746879.1"/>
    </source>
</evidence>
<proteinExistence type="predicted"/>
<organism evidence="2 3">
    <name type="scientific">Skeletonema marinoi</name>
    <dbReference type="NCBI Taxonomy" id="267567"/>
    <lineage>
        <taxon>Eukaryota</taxon>
        <taxon>Sar</taxon>
        <taxon>Stramenopiles</taxon>
        <taxon>Ochrophyta</taxon>
        <taxon>Bacillariophyta</taxon>
        <taxon>Coscinodiscophyceae</taxon>
        <taxon>Thalassiosirophycidae</taxon>
        <taxon>Thalassiosirales</taxon>
        <taxon>Skeletonemataceae</taxon>
        <taxon>Skeletonema</taxon>
        <taxon>Skeletonema marinoi-dohrnii complex</taxon>
    </lineage>
</organism>
<accession>A0AAD9DI29</accession>
<sequence>MTMKVKDVPVITSPPRIKRLVPCRSFDEEGSRVNKTAVMDSLFGLDGGEVFPCDVGGRRDGRVGTHCLPMSYERQEVDEEACIGGGCYYNMDRPSGMSSNSLSYKQRRDMKATGGCASSSTDMCRRYYPFPFILMCLLFLFGLGEMLRKVSATPGGAD</sequence>
<dbReference type="AlphaFoldDB" id="A0AAD9DI29"/>
<dbReference type="EMBL" id="JATAAI010000003">
    <property type="protein sequence ID" value="KAK1746879.1"/>
    <property type="molecule type" value="Genomic_DNA"/>
</dbReference>
<feature type="transmembrane region" description="Helical" evidence="1">
    <location>
        <begin position="127"/>
        <end position="144"/>
    </location>
</feature>
<comment type="caution">
    <text evidence="2">The sequence shown here is derived from an EMBL/GenBank/DDBJ whole genome shotgun (WGS) entry which is preliminary data.</text>
</comment>
<keyword evidence="3" id="KW-1185">Reference proteome</keyword>